<accession>A0A4D5RB90</accession>
<keyword evidence="2" id="KW-0695">RNA-directed DNA polymerase</keyword>
<protein>
    <submittedName>
        <fullName evidence="2">Putative reverse transcriptase</fullName>
    </submittedName>
</protein>
<feature type="chain" id="PRO_5020028771" evidence="1">
    <location>
        <begin position="20"/>
        <end position="95"/>
    </location>
</feature>
<organism evidence="2">
    <name type="scientific">Ixodes scapularis</name>
    <name type="common">Black-legged tick</name>
    <name type="synonym">Deer tick</name>
    <dbReference type="NCBI Taxonomy" id="6945"/>
    <lineage>
        <taxon>Eukaryota</taxon>
        <taxon>Metazoa</taxon>
        <taxon>Ecdysozoa</taxon>
        <taxon>Arthropoda</taxon>
        <taxon>Chelicerata</taxon>
        <taxon>Arachnida</taxon>
        <taxon>Acari</taxon>
        <taxon>Parasitiformes</taxon>
        <taxon>Ixodida</taxon>
        <taxon>Ixodoidea</taxon>
        <taxon>Ixodidae</taxon>
        <taxon>Ixodinae</taxon>
        <taxon>Ixodes</taxon>
    </lineage>
</organism>
<dbReference type="GO" id="GO:0003964">
    <property type="term" value="F:RNA-directed DNA polymerase activity"/>
    <property type="evidence" value="ECO:0007669"/>
    <property type="project" value="UniProtKB-KW"/>
</dbReference>
<sequence>MAVVCEILLWCGFWYVGQTGRCLNGRLLEHKRTVNSSSVNYEIVNHLNECNNCYSDRAETTVVSKEKYSFKGVIKEAIRITTAENCISRPSLTLD</sequence>
<keyword evidence="2" id="KW-0548">Nucleotidyltransferase</keyword>
<evidence type="ECO:0000256" key="1">
    <source>
        <dbReference type="SAM" id="SignalP"/>
    </source>
</evidence>
<reference evidence="2" key="1">
    <citation type="submission" date="2019-04" db="EMBL/GenBank/DDBJ databases">
        <title>An insight into the mialome of Ixodes scapularis.</title>
        <authorList>
            <person name="Ribeiro J.M."/>
            <person name="Mather T.N."/>
            <person name="Karim S."/>
        </authorList>
    </citation>
    <scope>NUCLEOTIDE SEQUENCE</scope>
</reference>
<name>A0A4D5RB90_IXOSC</name>
<keyword evidence="2" id="KW-0808">Transferase</keyword>
<dbReference type="EMBL" id="GHJT01000357">
    <property type="protein sequence ID" value="MOY34328.1"/>
    <property type="molecule type" value="Transcribed_RNA"/>
</dbReference>
<dbReference type="AlphaFoldDB" id="A0A4D5RB90"/>
<feature type="signal peptide" evidence="1">
    <location>
        <begin position="1"/>
        <end position="19"/>
    </location>
</feature>
<proteinExistence type="predicted"/>
<keyword evidence="1" id="KW-0732">Signal</keyword>
<evidence type="ECO:0000313" key="2">
    <source>
        <dbReference type="EMBL" id="MOY34328.1"/>
    </source>
</evidence>